<evidence type="ECO:0000313" key="1">
    <source>
        <dbReference type="EMBL" id="WAQ87208.1"/>
    </source>
</evidence>
<reference evidence="1" key="1">
    <citation type="submission" date="2022-10" db="EMBL/GenBank/DDBJ databases">
        <title>Puccinia triticina Genome sequencing and assembly.</title>
        <authorList>
            <person name="Li C."/>
        </authorList>
    </citation>
    <scope>NUCLEOTIDE SEQUENCE</scope>
    <source>
        <strain evidence="1">Pt15</strain>
    </source>
</reference>
<proteinExistence type="predicted"/>
<accession>A0ABY7CS85</accession>
<dbReference type="RefSeq" id="XP_053022763.1">
    <property type="nucleotide sequence ID" value="XM_053171506.1"/>
</dbReference>
<dbReference type="GeneID" id="77812401"/>
<sequence length="59" mass="6439">MSALHTLTNCATRDLQAAMKINGTIGPSLCIDNLDKEELSAAVCEERYLLRDFLIVLGS</sequence>
<keyword evidence="2" id="KW-1185">Reference proteome</keyword>
<organism evidence="1 2">
    <name type="scientific">Puccinia triticina</name>
    <dbReference type="NCBI Taxonomy" id="208348"/>
    <lineage>
        <taxon>Eukaryota</taxon>
        <taxon>Fungi</taxon>
        <taxon>Dikarya</taxon>
        <taxon>Basidiomycota</taxon>
        <taxon>Pucciniomycotina</taxon>
        <taxon>Pucciniomycetes</taxon>
        <taxon>Pucciniales</taxon>
        <taxon>Pucciniaceae</taxon>
        <taxon>Puccinia</taxon>
    </lineage>
</organism>
<dbReference type="EMBL" id="CP110428">
    <property type="protein sequence ID" value="WAQ87208.1"/>
    <property type="molecule type" value="Genomic_DNA"/>
</dbReference>
<evidence type="ECO:0000313" key="2">
    <source>
        <dbReference type="Proteomes" id="UP001164743"/>
    </source>
</evidence>
<name>A0ABY7CS85_9BASI</name>
<protein>
    <submittedName>
        <fullName evidence="1">Uncharacterized protein</fullName>
    </submittedName>
</protein>
<dbReference type="Proteomes" id="UP001164743">
    <property type="component" value="Chromosome 8A"/>
</dbReference>
<gene>
    <name evidence="1" type="ORF">PtA15_8A109</name>
</gene>